<feature type="compositionally biased region" description="Low complexity" evidence="1">
    <location>
        <begin position="724"/>
        <end position="742"/>
    </location>
</feature>
<accession>A5DYT6</accession>
<dbReference type="KEGG" id="lel:PVL30_003360"/>
<dbReference type="EMBL" id="CH981526">
    <property type="protein sequence ID" value="EDK44344.1"/>
    <property type="molecule type" value="Genomic_DNA"/>
</dbReference>
<feature type="compositionally biased region" description="Low complexity" evidence="1">
    <location>
        <begin position="76"/>
        <end position="99"/>
    </location>
</feature>
<gene>
    <name evidence="2" type="ORF">LELG_02523</name>
</gene>
<feature type="compositionally biased region" description="Basic and acidic residues" evidence="1">
    <location>
        <begin position="19"/>
        <end position="40"/>
    </location>
</feature>
<reference evidence="2 3" key="1">
    <citation type="journal article" date="2009" name="Nature">
        <title>Evolution of pathogenicity and sexual reproduction in eight Candida genomes.</title>
        <authorList>
            <person name="Butler G."/>
            <person name="Rasmussen M.D."/>
            <person name="Lin M.F."/>
            <person name="Santos M.A."/>
            <person name="Sakthikumar S."/>
            <person name="Munro C.A."/>
            <person name="Rheinbay E."/>
            <person name="Grabherr M."/>
            <person name="Forche A."/>
            <person name="Reedy J.L."/>
            <person name="Agrafioti I."/>
            <person name="Arnaud M.B."/>
            <person name="Bates S."/>
            <person name="Brown A.J."/>
            <person name="Brunke S."/>
            <person name="Costanzo M.C."/>
            <person name="Fitzpatrick D.A."/>
            <person name="de Groot P.W."/>
            <person name="Harris D."/>
            <person name="Hoyer L.L."/>
            <person name="Hube B."/>
            <person name="Klis F.M."/>
            <person name="Kodira C."/>
            <person name="Lennard N."/>
            <person name="Logue M.E."/>
            <person name="Martin R."/>
            <person name="Neiman A.M."/>
            <person name="Nikolaou E."/>
            <person name="Quail M.A."/>
            <person name="Quinn J."/>
            <person name="Santos M.C."/>
            <person name="Schmitzberger F.F."/>
            <person name="Sherlock G."/>
            <person name="Shah P."/>
            <person name="Silverstein K.A."/>
            <person name="Skrzypek M.S."/>
            <person name="Soll D."/>
            <person name="Staggs R."/>
            <person name="Stansfield I."/>
            <person name="Stumpf M.P."/>
            <person name="Sudbery P.E."/>
            <person name="Srikantha T."/>
            <person name="Zeng Q."/>
            <person name="Berman J."/>
            <person name="Berriman M."/>
            <person name="Heitman J."/>
            <person name="Gow N.A."/>
            <person name="Lorenz M.C."/>
            <person name="Birren B.W."/>
            <person name="Kellis M."/>
            <person name="Cuomo C.A."/>
        </authorList>
    </citation>
    <scope>NUCLEOTIDE SEQUENCE [LARGE SCALE GENOMIC DNA]</scope>
    <source>
        <strain evidence="3">ATCC 11503 / BCRC 21390 / CBS 2605 / JCM 1781 / NBRC 1676 / NRRL YB-4239</strain>
    </source>
</reference>
<evidence type="ECO:0000313" key="3">
    <source>
        <dbReference type="Proteomes" id="UP000001996"/>
    </source>
</evidence>
<feature type="region of interest" description="Disordered" evidence="1">
    <location>
        <begin position="262"/>
        <end position="309"/>
    </location>
</feature>
<feature type="compositionally biased region" description="Low complexity" evidence="1">
    <location>
        <begin position="169"/>
        <end position="180"/>
    </location>
</feature>
<feature type="region of interest" description="Disordered" evidence="1">
    <location>
        <begin position="1"/>
        <end position="190"/>
    </location>
</feature>
<feature type="compositionally biased region" description="Polar residues" evidence="1">
    <location>
        <begin position="698"/>
        <end position="717"/>
    </location>
</feature>
<feature type="region of interest" description="Disordered" evidence="1">
    <location>
        <begin position="698"/>
        <end position="749"/>
    </location>
</feature>
<dbReference type="AlphaFoldDB" id="A5DYT6"/>
<dbReference type="InParanoid" id="A5DYT6"/>
<dbReference type="GeneID" id="5233470"/>
<feature type="compositionally biased region" description="Low complexity" evidence="1">
    <location>
        <begin position="271"/>
        <end position="284"/>
    </location>
</feature>
<evidence type="ECO:0000256" key="1">
    <source>
        <dbReference type="SAM" id="MobiDB-lite"/>
    </source>
</evidence>
<sequence length="823" mass="92638">MFRRYRNSSNSSRVQQQEQQRKQREQRQQKVEEEQEDVHHPQQQQQQQQQQLQQELQRLRLKRLSEDNPIIHSRSRSAASEPSSVPRPVRPPVTSSSPSPRREVSSSPLSIFPRRKSSQSNNALTSLASSSSSSANAPLQRDYKYEVLHPGSLPESRNDGLNRSQIYHGNQNGNQNGNGNESDDLLSPMTSAAFGSNNYSNYDNDGVALDDQHSIALSESDTLIVTRNDRRELQPSYTDNFTLYYPYVIRRMLLAQIGERHHQRNVEGESRSVSASGLGSGSRAGPEEQHTHRTFTNGEEVSEQDREEVEHEYYEYNADGVDDGDLSTIINDDQAPVEYTAIEGAKIMRKGLVDFDYKRELVIMTGMLLKHTTYIFPTVKSFELFKELRLKVKQERKNSIILYDPKNGGIRRASSSTSVDKIKKEFAIPEGSEEIVDERNHIVPMDYKIKGLGLPLFKMFVPYMSTFRRNSPFIIFKRYKEVPSSPVSCSSSSGSSPDDTSFETYDFCYVQSRYFQNYRRFIYEFLPNTPDAFKVISIQSNFCPFTDFVYKETRFRILGTTISTGLMCQYIPHMKLVVIDDDQDSLCDELYNKPPSSATSFLHLKKDSHAELPQFNFNDPSTFINPVPSKQNKLAYRLSTSLTPIDLKHGLIPIELPPFGSFKDSSLYLPNTTFGIPKKYNDLGRVEVYQNLNATLPSSSSLNAGPVTPQVSSSETDQGIFPMTSASSHANTANEANNTNGTISGNDNNPFRSEYAKDVNSTLSVDMDTMVLTVILSTMREVNVRNAGKSSSNTGIIGGHAASMARVGGFGMGGRPWGTLNLM</sequence>
<keyword evidence="3" id="KW-1185">Reference proteome</keyword>
<feature type="compositionally biased region" description="Low complexity" evidence="1">
    <location>
        <begin position="42"/>
        <end position="56"/>
    </location>
</feature>
<dbReference type="HOGENOM" id="CLU_018056_0_0_1"/>
<protein>
    <submittedName>
        <fullName evidence="2">Uncharacterized protein</fullName>
    </submittedName>
</protein>
<feature type="compositionally biased region" description="Polar residues" evidence="1">
    <location>
        <begin position="159"/>
        <end position="168"/>
    </location>
</feature>
<evidence type="ECO:0000313" key="2">
    <source>
        <dbReference type="EMBL" id="EDK44344.1"/>
    </source>
</evidence>
<proteinExistence type="predicted"/>
<dbReference type="eggNOG" id="ENOG502QR9U">
    <property type="taxonomic scope" value="Eukaryota"/>
</dbReference>
<dbReference type="VEuPathDB" id="FungiDB:LELG_02523"/>
<name>A5DYT6_LODEL</name>
<dbReference type="OrthoDB" id="4024171at2759"/>
<organism evidence="2 3">
    <name type="scientific">Lodderomyces elongisporus (strain ATCC 11503 / CBS 2605 / JCM 1781 / NBRC 1676 / NRRL YB-4239)</name>
    <name type="common">Yeast</name>
    <name type="synonym">Saccharomyces elongisporus</name>
    <dbReference type="NCBI Taxonomy" id="379508"/>
    <lineage>
        <taxon>Eukaryota</taxon>
        <taxon>Fungi</taxon>
        <taxon>Dikarya</taxon>
        <taxon>Ascomycota</taxon>
        <taxon>Saccharomycotina</taxon>
        <taxon>Pichiomycetes</taxon>
        <taxon>Debaryomycetaceae</taxon>
        <taxon>Candida/Lodderomyces clade</taxon>
        <taxon>Lodderomyces</taxon>
    </lineage>
</organism>
<feature type="compositionally biased region" description="Low complexity" evidence="1">
    <location>
        <begin position="118"/>
        <end position="139"/>
    </location>
</feature>
<dbReference type="Proteomes" id="UP000001996">
    <property type="component" value="Unassembled WGS sequence"/>
</dbReference>